<dbReference type="SUPFAM" id="SSF81301">
    <property type="entry name" value="Nucleotidyltransferase"/>
    <property type="match status" value="1"/>
</dbReference>
<dbReference type="InterPro" id="IPR043519">
    <property type="entry name" value="NT_sf"/>
</dbReference>
<name>A0ABU0D6E9_9BACI</name>
<evidence type="ECO:0000313" key="1">
    <source>
        <dbReference type="EMBL" id="MDQ0343974.1"/>
    </source>
</evidence>
<reference evidence="1 2" key="1">
    <citation type="submission" date="2023-07" db="EMBL/GenBank/DDBJ databases">
        <title>Genomic Encyclopedia of Type Strains, Phase IV (KMG-IV): sequencing the most valuable type-strain genomes for metagenomic binning, comparative biology and taxonomic classification.</title>
        <authorList>
            <person name="Goeker M."/>
        </authorList>
    </citation>
    <scope>NUCLEOTIDE SEQUENCE [LARGE SCALE GENOMIC DNA]</scope>
    <source>
        <strain evidence="1 2">DSM 27848</strain>
    </source>
</reference>
<keyword evidence="2" id="KW-1185">Reference proteome</keyword>
<gene>
    <name evidence="1" type="ORF">J2S14_002809</name>
</gene>
<evidence type="ECO:0008006" key="3">
    <source>
        <dbReference type="Google" id="ProtNLM"/>
    </source>
</evidence>
<dbReference type="EMBL" id="JAUSUO010000007">
    <property type="protein sequence ID" value="MDQ0343974.1"/>
    <property type="molecule type" value="Genomic_DNA"/>
</dbReference>
<dbReference type="RefSeq" id="WP_244682207.1">
    <property type="nucleotide sequence ID" value="NZ_JALIRM010000010.1"/>
</dbReference>
<accession>A0ABU0D6E9</accession>
<organism evidence="1 2">
    <name type="scientific">Lederbergia wuyishanensis</name>
    <dbReference type="NCBI Taxonomy" id="1347903"/>
    <lineage>
        <taxon>Bacteria</taxon>
        <taxon>Bacillati</taxon>
        <taxon>Bacillota</taxon>
        <taxon>Bacilli</taxon>
        <taxon>Bacillales</taxon>
        <taxon>Bacillaceae</taxon>
        <taxon>Lederbergia</taxon>
    </lineage>
</organism>
<sequence length="235" mass="26841">MKLSKFDAINKMVGEKFPLCNVVFLAGSAARGEETATSDLDIIVMDETIDTNFRESFFLYGWKMEVFIHNKQTYLDQFNMDRDKGIPILGNMLAEGKIIRDNGTAPKIKNTAIEFIKAGPTPLSESFINASRYFIYDLLDDFLDAKSHYEAIITLNTISIQLADFILRVNGQWAGRGKGLTRALQRYDHKLSMRFFSALDCYYKEGNKKPFINFVDEIYEPLGGRFFDGFVQGKK</sequence>
<dbReference type="Proteomes" id="UP001232343">
    <property type="component" value="Unassembled WGS sequence"/>
</dbReference>
<dbReference type="Gene3D" id="3.30.460.10">
    <property type="entry name" value="Beta Polymerase, domain 2"/>
    <property type="match status" value="1"/>
</dbReference>
<evidence type="ECO:0000313" key="2">
    <source>
        <dbReference type="Proteomes" id="UP001232343"/>
    </source>
</evidence>
<dbReference type="CDD" id="cd05403">
    <property type="entry name" value="NT_KNTase_like"/>
    <property type="match status" value="1"/>
</dbReference>
<protein>
    <recommendedName>
        <fullName evidence="3">Nucleotidyltransferase</fullName>
    </recommendedName>
</protein>
<comment type="caution">
    <text evidence="1">The sequence shown here is derived from an EMBL/GenBank/DDBJ whole genome shotgun (WGS) entry which is preliminary data.</text>
</comment>
<proteinExistence type="predicted"/>